<comment type="caution">
    <text evidence="1">The sequence shown here is derived from an EMBL/GenBank/DDBJ whole genome shotgun (WGS) entry which is preliminary data.</text>
</comment>
<dbReference type="Proteomes" id="UP000652681">
    <property type="component" value="Unassembled WGS sequence"/>
</dbReference>
<accession>A0A8J6TTC2</accession>
<name>A0A8J6TTC2_9FLAO</name>
<reference evidence="1" key="1">
    <citation type="submission" date="2020-09" db="EMBL/GenBank/DDBJ databases">
        <title>Taishania pollutisoli gen. nov., sp. nov., Isolated from Tetrabromobisphenol A-Contaminated Soil.</title>
        <authorList>
            <person name="Chen Q."/>
        </authorList>
    </citation>
    <scope>NUCLEOTIDE SEQUENCE</scope>
    <source>
        <strain evidence="1">CZZ-1</strain>
    </source>
</reference>
<dbReference type="RefSeq" id="WP_163492477.1">
    <property type="nucleotide sequence ID" value="NZ_JACVEL010000006.1"/>
</dbReference>
<gene>
    <name evidence="1" type="ORF">H9Y05_10535</name>
</gene>
<dbReference type="AlphaFoldDB" id="A0A8J6TTC2"/>
<dbReference type="EMBL" id="JACVEL010000006">
    <property type="protein sequence ID" value="MBC9812907.1"/>
    <property type="molecule type" value="Genomic_DNA"/>
</dbReference>
<evidence type="ECO:0000313" key="2">
    <source>
        <dbReference type="Proteomes" id="UP000652681"/>
    </source>
</evidence>
<sequence>MINNAIKRAEYKLEQHRSLGTKSPLSVIEVAQLMDIIKRGEAMKNSPSESLFFSFSVN</sequence>
<keyword evidence="2" id="KW-1185">Reference proteome</keyword>
<organism evidence="1 2">
    <name type="scientific">Taishania pollutisoli</name>
    <dbReference type="NCBI Taxonomy" id="2766479"/>
    <lineage>
        <taxon>Bacteria</taxon>
        <taxon>Pseudomonadati</taxon>
        <taxon>Bacteroidota</taxon>
        <taxon>Flavobacteriia</taxon>
        <taxon>Flavobacteriales</taxon>
        <taxon>Crocinitomicaceae</taxon>
        <taxon>Taishania</taxon>
    </lineage>
</organism>
<proteinExistence type="predicted"/>
<protein>
    <submittedName>
        <fullName evidence="1">Uncharacterized protein</fullName>
    </submittedName>
</protein>
<evidence type="ECO:0000313" key="1">
    <source>
        <dbReference type="EMBL" id="MBC9812907.1"/>
    </source>
</evidence>